<gene>
    <name evidence="2" type="ORF">HDF23_004768</name>
</gene>
<comment type="caution">
    <text evidence="2">The sequence shown here is derived from an EMBL/GenBank/DDBJ whole genome shotgun (WGS) entry which is preliminary data.</text>
</comment>
<dbReference type="SMART" id="SM00729">
    <property type="entry name" value="Elp3"/>
    <property type="match status" value="1"/>
</dbReference>
<dbReference type="InterPro" id="IPR058240">
    <property type="entry name" value="rSAM_sf"/>
</dbReference>
<dbReference type="RefSeq" id="WP_076376922.1">
    <property type="nucleotide sequence ID" value="NZ_FTMG01000015.1"/>
</dbReference>
<accession>A0ABR6PQE3</accession>
<evidence type="ECO:0000259" key="1">
    <source>
        <dbReference type="SMART" id="SM00729"/>
    </source>
</evidence>
<dbReference type="InterPro" id="IPR005909">
    <property type="entry name" value="RaSEA"/>
</dbReference>
<organism evidence="2 3">
    <name type="scientific">Mucilaginibacter lappiensis</name>
    <dbReference type="NCBI Taxonomy" id="354630"/>
    <lineage>
        <taxon>Bacteria</taxon>
        <taxon>Pseudomonadati</taxon>
        <taxon>Bacteroidota</taxon>
        <taxon>Sphingobacteriia</taxon>
        <taxon>Sphingobacteriales</taxon>
        <taxon>Sphingobacteriaceae</taxon>
        <taxon>Mucilaginibacter</taxon>
    </lineage>
</organism>
<keyword evidence="3" id="KW-1185">Reference proteome</keyword>
<dbReference type="Proteomes" id="UP000541583">
    <property type="component" value="Unassembled WGS sequence"/>
</dbReference>
<dbReference type="InterPro" id="IPR006638">
    <property type="entry name" value="Elp3/MiaA/NifB-like_rSAM"/>
</dbReference>
<evidence type="ECO:0000313" key="3">
    <source>
        <dbReference type="Proteomes" id="UP000541583"/>
    </source>
</evidence>
<sequence>MHDNQEIEKLRPRRNALNSDIPYHFLHEEEPDANGVLQKVNTIFLTGKECSFKCLMCDLWKNTLTGHTPSGAILKQIDYALERLPKADVIKLYNNGNFFDPKAIPLADYPGIIERLQPYKKVIVENHPKLCGTNCLEFKDQLNGTLEIAMGLETIHPEVLPQLNKQLTAADFKQAASFLRINHIDVRVFILLNPPYLTNPRENIEWAIRTVQFAFESGTQCCSIIATRSGNGIMEMLQQQGHYTAPTLDALEEVFETALLLKQGRVFVDTWNIDFLSSCPQCFQARKERLEAMNLHQQVYQRINCNCND</sequence>
<protein>
    <recommendedName>
        <fullName evidence="1">Elp3/MiaA/NifB-like radical SAM core domain-containing protein</fullName>
    </recommendedName>
</protein>
<dbReference type="SUPFAM" id="SSF102114">
    <property type="entry name" value="Radical SAM enzymes"/>
    <property type="match status" value="1"/>
</dbReference>
<feature type="domain" description="Elp3/MiaA/NifB-like radical SAM core" evidence="1">
    <location>
        <begin position="40"/>
        <end position="257"/>
    </location>
</feature>
<reference evidence="2 3" key="1">
    <citation type="submission" date="2020-08" db="EMBL/GenBank/DDBJ databases">
        <title>Genomic Encyclopedia of Type Strains, Phase IV (KMG-V): Genome sequencing to study the core and pangenomes of soil and plant-associated prokaryotes.</title>
        <authorList>
            <person name="Whitman W."/>
        </authorList>
    </citation>
    <scope>NUCLEOTIDE SEQUENCE [LARGE SCALE GENOMIC DNA]</scope>
    <source>
        <strain evidence="2 3">ANJLi2</strain>
    </source>
</reference>
<dbReference type="PIRSF" id="PIRSF004954">
    <property type="entry name" value="Radical_SAM"/>
    <property type="match status" value="1"/>
</dbReference>
<evidence type="ECO:0000313" key="2">
    <source>
        <dbReference type="EMBL" id="MBB6111995.1"/>
    </source>
</evidence>
<name>A0ABR6PQE3_9SPHI</name>
<proteinExistence type="predicted"/>
<dbReference type="EMBL" id="JACHCB010000015">
    <property type="protein sequence ID" value="MBB6111995.1"/>
    <property type="molecule type" value="Genomic_DNA"/>
</dbReference>